<proteinExistence type="inferred from homology"/>
<evidence type="ECO:0000256" key="7">
    <source>
        <dbReference type="ARBA" id="ARBA00023224"/>
    </source>
</evidence>
<name>A0A4U8YZ33_9BACT</name>
<evidence type="ECO:0000259" key="11">
    <source>
        <dbReference type="PROSITE" id="PS50111"/>
    </source>
</evidence>
<evidence type="ECO:0000256" key="2">
    <source>
        <dbReference type="ARBA" id="ARBA00022475"/>
    </source>
</evidence>
<dbReference type="EMBL" id="CAADHO010000011">
    <property type="protein sequence ID" value="VFQ46863.1"/>
    <property type="molecule type" value="Genomic_DNA"/>
</dbReference>
<dbReference type="InterPro" id="IPR003660">
    <property type="entry name" value="HAMP_dom"/>
</dbReference>
<evidence type="ECO:0000256" key="6">
    <source>
        <dbReference type="ARBA" id="ARBA00023136"/>
    </source>
</evidence>
<keyword evidence="3" id="KW-0145">Chemotaxis</keyword>
<dbReference type="Gene3D" id="1.10.8.500">
    <property type="entry name" value="HAMP domain in histidine kinase"/>
    <property type="match status" value="1"/>
</dbReference>
<dbReference type="Gene3D" id="1.10.287.950">
    <property type="entry name" value="Methyl-accepting chemotaxis protein"/>
    <property type="match status" value="1"/>
</dbReference>
<evidence type="ECO:0000256" key="5">
    <source>
        <dbReference type="ARBA" id="ARBA00022989"/>
    </source>
</evidence>
<evidence type="ECO:0000256" key="1">
    <source>
        <dbReference type="ARBA" id="ARBA00004651"/>
    </source>
</evidence>
<evidence type="ECO:0000256" key="9">
    <source>
        <dbReference type="PROSITE-ProRule" id="PRU00284"/>
    </source>
</evidence>
<sequence length="667" mass="71021">MNLTIRKKIIASFMGAVMFPLLIIVVIMGVSLSRHAIRSYHASSAKLLHRISDHYASFLTEAKANTRMLSQSPLKEAIHPGMTTYMDNTEPVEVDYLRAGEPDAAFYKLARLIHETHPNYIEVYLATKDGAFITSIDIAMAAGYDPRVRPWYKAQAAQPSTDLVSEAFLSSNGETVVAITSAIRRGGEVVGVSSIECSLKVLTKLINDIKIGETGYLMLVQPNGVILANADDPATNFKKLSQLGSPGFATLGTMAEGNAEIAVGDTAYRAVVHTIPGVGWKVISMIENREVMATTYGLIKVIAGVAAFMFLVFCVLGTLIANSIVTPIHHAREMLKDIAEGEGDLTRRLDTGTQNEIGRLSRWFNTFVGNLQKIVTGLVRNSQTLEGVSRGLTESAEVMNQTMSATAQRIDRIDGEASEISANMNSIASAMEQTATNTNMVASAAEEMTATINEIAANSEKARHTSTEAVAEAQQTSEQMDALGQAAEAIGKVTQTITEISEQTNLLALNATIEAARAGDAGKGFAVVANEIKELAGQTARATQDIKEQIGGVQATTHATARGITNVVGSINHVHETINSIATAVEEQSAATKEIAGNVVQASVGLREINENLAQSSDIVSHMSAGISEVNGAVALASQHADEVVGHVDSLNREVATINTVTGAFRV</sequence>
<keyword evidence="4 10" id="KW-0812">Transmembrane</keyword>
<comment type="similarity">
    <text evidence="8">Belongs to the methyl-accepting chemotaxis (MCP) protein family.</text>
</comment>
<dbReference type="GO" id="GO:0005886">
    <property type="term" value="C:plasma membrane"/>
    <property type="evidence" value="ECO:0007669"/>
    <property type="project" value="UniProtKB-SubCell"/>
</dbReference>
<evidence type="ECO:0000259" key="12">
    <source>
        <dbReference type="PROSITE" id="PS50885"/>
    </source>
</evidence>
<dbReference type="RefSeq" id="WP_180145447.1">
    <property type="nucleotide sequence ID" value="NZ_CAADHO010000011.1"/>
</dbReference>
<comment type="subcellular location">
    <subcellularLocation>
        <location evidence="1">Cell membrane</location>
        <topology evidence="1">Multi-pass membrane protein</topology>
    </subcellularLocation>
</comment>
<dbReference type="PROSITE" id="PS50111">
    <property type="entry name" value="CHEMOTAXIS_TRANSDUC_2"/>
    <property type="match status" value="1"/>
</dbReference>
<keyword evidence="6 10" id="KW-0472">Membrane</keyword>
<organism evidence="13 14">
    <name type="scientific">Desulfoluna butyratoxydans</name>
    <dbReference type="NCBI Taxonomy" id="231438"/>
    <lineage>
        <taxon>Bacteria</taxon>
        <taxon>Pseudomonadati</taxon>
        <taxon>Thermodesulfobacteriota</taxon>
        <taxon>Desulfobacteria</taxon>
        <taxon>Desulfobacterales</taxon>
        <taxon>Desulfolunaceae</taxon>
        <taxon>Desulfoluna</taxon>
    </lineage>
</organism>
<evidence type="ECO:0000256" key="4">
    <source>
        <dbReference type="ARBA" id="ARBA00022692"/>
    </source>
</evidence>
<reference evidence="13 14" key="1">
    <citation type="submission" date="2019-03" db="EMBL/GenBank/DDBJ databases">
        <authorList>
            <person name="Nijsse B."/>
        </authorList>
    </citation>
    <scope>NUCLEOTIDE SEQUENCE [LARGE SCALE GENOMIC DNA]</scope>
    <source>
        <strain evidence="13">Desulfoluna butyratoxydans MSL71</strain>
    </source>
</reference>
<dbReference type="PROSITE" id="PS50885">
    <property type="entry name" value="HAMP"/>
    <property type="match status" value="1"/>
</dbReference>
<dbReference type="PANTHER" id="PTHR32089:SF112">
    <property type="entry name" value="LYSOZYME-LIKE PROTEIN-RELATED"/>
    <property type="match status" value="1"/>
</dbReference>
<gene>
    <name evidence="13" type="ORF">MSL71_45390</name>
</gene>
<dbReference type="CDD" id="cd06225">
    <property type="entry name" value="HAMP"/>
    <property type="match status" value="1"/>
</dbReference>
<dbReference type="GO" id="GO:0007165">
    <property type="term" value="P:signal transduction"/>
    <property type="evidence" value="ECO:0007669"/>
    <property type="project" value="UniProtKB-KW"/>
</dbReference>
<dbReference type="SUPFAM" id="SSF58104">
    <property type="entry name" value="Methyl-accepting chemotaxis protein (MCP) signaling domain"/>
    <property type="match status" value="1"/>
</dbReference>
<dbReference type="CDD" id="cd12912">
    <property type="entry name" value="PDC2_MCP_like"/>
    <property type="match status" value="1"/>
</dbReference>
<dbReference type="InterPro" id="IPR004089">
    <property type="entry name" value="MCPsignal_dom"/>
</dbReference>
<dbReference type="InterPro" id="IPR033479">
    <property type="entry name" value="dCache_1"/>
</dbReference>
<dbReference type="AlphaFoldDB" id="A0A4U8YZ33"/>
<evidence type="ECO:0000256" key="10">
    <source>
        <dbReference type="SAM" id="Phobius"/>
    </source>
</evidence>
<dbReference type="Pfam" id="PF02743">
    <property type="entry name" value="dCache_1"/>
    <property type="match status" value="1"/>
</dbReference>
<keyword evidence="7 9" id="KW-0807">Transducer</keyword>
<keyword evidence="2" id="KW-1003">Cell membrane</keyword>
<protein>
    <submittedName>
        <fullName evidence="13">Double cache domain 1</fullName>
    </submittedName>
</protein>
<dbReference type="Gene3D" id="3.30.450.20">
    <property type="entry name" value="PAS domain"/>
    <property type="match status" value="1"/>
</dbReference>
<dbReference type="GO" id="GO:0006935">
    <property type="term" value="P:chemotaxis"/>
    <property type="evidence" value="ECO:0007669"/>
    <property type="project" value="UniProtKB-KW"/>
</dbReference>
<dbReference type="SMART" id="SM00283">
    <property type="entry name" value="MA"/>
    <property type="match status" value="1"/>
</dbReference>
<dbReference type="CDD" id="cd11386">
    <property type="entry name" value="MCP_signal"/>
    <property type="match status" value="1"/>
</dbReference>
<feature type="domain" description="HAMP" evidence="12">
    <location>
        <begin position="322"/>
        <end position="376"/>
    </location>
</feature>
<evidence type="ECO:0000313" key="13">
    <source>
        <dbReference type="EMBL" id="VFQ46863.1"/>
    </source>
</evidence>
<feature type="transmembrane region" description="Helical" evidence="10">
    <location>
        <begin position="12"/>
        <end position="32"/>
    </location>
</feature>
<feature type="domain" description="Methyl-accepting transducer" evidence="11">
    <location>
        <begin position="395"/>
        <end position="631"/>
    </location>
</feature>
<dbReference type="Proteomes" id="UP000507962">
    <property type="component" value="Unassembled WGS sequence"/>
</dbReference>
<keyword evidence="5 10" id="KW-1133">Transmembrane helix</keyword>
<evidence type="ECO:0000256" key="8">
    <source>
        <dbReference type="ARBA" id="ARBA00029447"/>
    </source>
</evidence>
<accession>A0A4U8YZ33</accession>
<dbReference type="Pfam" id="PF00672">
    <property type="entry name" value="HAMP"/>
    <property type="match status" value="1"/>
</dbReference>
<evidence type="ECO:0000313" key="14">
    <source>
        <dbReference type="Proteomes" id="UP000507962"/>
    </source>
</evidence>
<dbReference type="SMART" id="SM00304">
    <property type="entry name" value="HAMP"/>
    <property type="match status" value="1"/>
</dbReference>
<keyword evidence="14" id="KW-1185">Reference proteome</keyword>
<dbReference type="PANTHER" id="PTHR32089">
    <property type="entry name" value="METHYL-ACCEPTING CHEMOTAXIS PROTEIN MCPB"/>
    <property type="match status" value="1"/>
</dbReference>
<evidence type="ECO:0000256" key="3">
    <source>
        <dbReference type="ARBA" id="ARBA00022500"/>
    </source>
</evidence>
<dbReference type="Pfam" id="PF00015">
    <property type="entry name" value="MCPsignal"/>
    <property type="match status" value="1"/>
</dbReference>
<feature type="transmembrane region" description="Helical" evidence="10">
    <location>
        <begin position="298"/>
        <end position="321"/>
    </location>
</feature>